<dbReference type="GO" id="GO:0042602">
    <property type="term" value="F:riboflavin reductase (NADPH) activity"/>
    <property type="evidence" value="ECO:0007669"/>
    <property type="project" value="TreeGrafter"/>
</dbReference>
<proteinExistence type="inferred from homology"/>
<dbReference type="NCBIfam" id="NF045630">
    <property type="entry name" value="monooxsub_HsaB"/>
    <property type="match status" value="1"/>
</dbReference>
<dbReference type="Pfam" id="PF01613">
    <property type="entry name" value="Flavin_Reduct"/>
    <property type="match status" value="1"/>
</dbReference>
<feature type="domain" description="Flavin reductase like" evidence="4">
    <location>
        <begin position="29"/>
        <end position="172"/>
    </location>
</feature>
<dbReference type="InterPro" id="IPR012349">
    <property type="entry name" value="Split_barrel_FMN-bd"/>
</dbReference>
<dbReference type="SMART" id="SM00903">
    <property type="entry name" value="Flavin_Reduct"/>
    <property type="match status" value="1"/>
</dbReference>
<accession>A0A4Y3QVG0</accession>
<keyword evidence="2" id="KW-0560">Oxidoreductase</keyword>
<dbReference type="InterPro" id="IPR002563">
    <property type="entry name" value="Flavin_Rdtase-like_dom"/>
</dbReference>
<sequence>MTPGAPVALPRDGQLTAGPVDASRFRRVLGEFCTGVVVITAQAGGQPVGFACQSFSSLSLDPPLVLFCPTRTSRSWPVIAQAGHFGVNVLSAEQREISSVFGRPGREKFAALDWAPSPNGAPLLAHALAWLDCTVETVHEAGDHHVVVGRVDGLAAGAATSPLLFHRGHYTTTAEQPDPWLPHPDLRTEPDSWF</sequence>
<dbReference type="RefSeq" id="WP_211293520.1">
    <property type="nucleotide sequence ID" value="NZ_BJMM01000006.1"/>
</dbReference>
<evidence type="ECO:0000256" key="1">
    <source>
        <dbReference type="ARBA" id="ARBA00008898"/>
    </source>
</evidence>
<comment type="caution">
    <text evidence="5">The sequence shown here is derived from an EMBL/GenBank/DDBJ whole genome shotgun (WGS) entry which is preliminary data.</text>
</comment>
<organism evidence="5 6">
    <name type="scientific">Streptomyces cacaoi</name>
    <dbReference type="NCBI Taxonomy" id="1898"/>
    <lineage>
        <taxon>Bacteria</taxon>
        <taxon>Bacillati</taxon>
        <taxon>Actinomycetota</taxon>
        <taxon>Actinomycetes</taxon>
        <taxon>Kitasatosporales</taxon>
        <taxon>Streptomycetaceae</taxon>
        <taxon>Streptomyces</taxon>
    </lineage>
</organism>
<reference evidence="5 6" key="1">
    <citation type="submission" date="2019-06" db="EMBL/GenBank/DDBJ databases">
        <title>Whole genome shotgun sequence of Streptomyces cacaoi subsp. cacaoi NBRC 12748.</title>
        <authorList>
            <person name="Hosoyama A."/>
            <person name="Uohara A."/>
            <person name="Ohji S."/>
            <person name="Ichikawa N."/>
        </authorList>
    </citation>
    <scope>NUCLEOTIDE SEQUENCE [LARGE SCALE GENOMIC DNA]</scope>
    <source>
        <strain evidence="5 6">NBRC 12748</strain>
    </source>
</reference>
<evidence type="ECO:0000259" key="4">
    <source>
        <dbReference type="SMART" id="SM00903"/>
    </source>
</evidence>
<keyword evidence="5" id="KW-0503">Monooxygenase</keyword>
<protein>
    <submittedName>
        <fullName evidence="5">Monooxygenase</fullName>
    </submittedName>
</protein>
<dbReference type="InterPro" id="IPR050268">
    <property type="entry name" value="NADH-dep_flavin_reductase"/>
</dbReference>
<evidence type="ECO:0000313" key="6">
    <source>
        <dbReference type="Proteomes" id="UP000319210"/>
    </source>
</evidence>
<dbReference type="PANTHER" id="PTHR30466">
    <property type="entry name" value="FLAVIN REDUCTASE"/>
    <property type="match status" value="1"/>
</dbReference>
<comment type="similarity">
    <text evidence="1">Belongs to the non-flavoprotein flavin reductase family.</text>
</comment>
<feature type="compositionally biased region" description="Basic and acidic residues" evidence="3">
    <location>
        <begin position="184"/>
        <end position="194"/>
    </location>
</feature>
<dbReference type="AlphaFoldDB" id="A0A4Y3QVG0"/>
<evidence type="ECO:0000313" key="5">
    <source>
        <dbReference type="EMBL" id="GEB49202.1"/>
    </source>
</evidence>
<dbReference type="PANTHER" id="PTHR30466:SF11">
    <property type="entry name" value="FLAVIN-DEPENDENT MONOOXYGENASE, REDUCTASE SUBUNIT HSAB"/>
    <property type="match status" value="1"/>
</dbReference>
<dbReference type="Gene3D" id="2.30.110.10">
    <property type="entry name" value="Electron Transport, Fmn-binding Protein, Chain A"/>
    <property type="match status" value="1"/>
</dbReference>
<evidence type="ECO:0000256" key="3">
    <source>
        <dbReference type="SAM" id="MobiDB-lite"/>
    </source>
</evidence>
<feature type="region of interest" description="Disordered" evidence="3">
    <location>
        <begin position="174"/>
        <end position="194"/>
    </location>
</feature>
<dbReference type="SUPFAM" id="SSF50475">
    <property type="entry name" value="FMN-binding split barrel"/>
    <property type="match status" value="1"/>
</dbReference>
<dbReference type="InterPro" id="IPR054682">
    <property type="entry name" value="HsaB"/>
</dbReference>
<dbReference type="EMBL" id="BJMM01000006">
    <property type="protein sequence ID" value="GEB49202.1"/>
    <property type="molecule type" value="Genomic_DNA"/>
</dbReference>
<dbReference type="Proteomes" id="UP000319210">
    <property type="component" value="Unassembled WGS sequence"/>
</dbReference>
<name>A0A4Y3QVG0_STRCI</name>
<dbReference type="GO" id="GO:0004497">
    <property type="term" value="F:monooxygenase activity"/>
    <property type="evidence" value="ECO:0007669"/>
    <property type="project" value="UniProtKB-KW"/>
</dbReference>
<dbReference type="GO" id="GO:0010181">
    <property type="term" value="F:FMN binding"/>
    <property type="evidence" value="ECO:0007669"/>
    <property type="project" value="InterPro"/>
</dbReference>
<evidence type="ECO:0000256" key="2">
    <source>
        <dbReference type="ARBA" id="ARBA00023002"/>
    </source>
</evidence>
<gene>
    <name evidence="5" type="ORF">SCA03_17530</name>
</gene>
<keyword evidence="6" id="KW-1185">Reference proteome</keyword>